<accession>A0A9P1N5M7</accession>
<proteinExistence type="predicted"/>
<sequence length="88" mass="9973">MANLRSVSRLLTVPVIFGMCKILKSKCQVPASPESPFFCKPYFSSKDQNLDFTFFFKLAIVAAAAYLLMEVIAFLIAKILRQLGFFRN</sequence>
<keyword evidence="1" id="KW-0472">Membrane</keyword>
<organism evidence="2 3">
    <name type="scientific">Caenorhabditis angaria</name>
    <dbReference type="NCBI Taxonomy" id="860376"/>
    <lineage>
        <taxon>Eukaryota</taxon>
        <taxon>Metazoa</taxon>
        <taxon>Ecdysozoa</taxon>
        <taxon>Nematoda</taxon>
        <taxon>Chromadorea</taxon>
        <taxon>Rhabditida</taxon>
        <taxon>Rhabditina</taxon>
        <taxon>Rhabditomorpha</taxon>
        <taxon>Rhabditoidea</taxon>
        <taxon>Rhabditidae</taxon>
        <taxon>Peloderinae</taxon>
        <taxon>Caenorhabditis</taxon>
    </lineage>
</organism>
<evidence type="ECO:0000313" key="2">
    <source>
        <dbReference type="EMBL" id="CAI5450744.1"/>
    </source>
</evidence>
<name>A0A9P1N5M7_9PELO</name>
<comment type="caution">
    <text evidence="2">The sequence shown here is derived from an EMBL/GenBank/DDBJ whole genome shotgun (WGS) entry which is preliminary data.</text>
</comment>
<gene>
    <name evidence="2" type="ORF">CAMP_LOCUS13381</name>
</gene>
<keyword evidence="1" id="KW-0812">Transmembrane</keyword>
<dbReference type="AlphaFoldDB" id="A0A9P1N5M7"/>
<evidence type="ECO:0000313" key="3">
    <source>
        <dbReference type="Proteomes" id="UP001152747"/>
    </source>
</evidence>
<dbReference type="EMBL" id="CANHGI010000005">
    <property type="protein sequence ID" value="CAI5450744.1"/>
    <property type="molecule type" value="Genomic_DNA"/>
</dbReference>
<feature type="transmembrane region" description="Helical" evidence="1">
    <location>
        <begin position="54"/>
        <end position="77"/>
    </location>
</feature>
<protein>
    <submittedName>
        <fullName evidence="2">Uncharacterized protein</fullName>
    </submittedName>
</protein>
<keyword evidence="1" id="KW-1133">Transmembrane helix</keyword>
<dbReference type="Proteomes" id="UP001152747">
    <property type="component" value="Unassembled WGS sequence"/>
</dbReference>
<evidence type="ECO:0000256" key="1">
    <source>
        <dbReference type="SAM" id="Phobius"/>
    </source>
</evidence>
<keyword evidence="3" id="KW-1185">Reference proteome</keyword>
<reference evidence="2" key="1">
    <citation type="submission" date="2022-11" db="EMBL/GenBank/DDBJ databases">
        <authorList>
            <person name="Kikuchi T."/>
        </authorList>
    </citation>
    <scope>NUCLEOTIDE SEQUENCE</scope>
    <source>
        <strain evidence="2">PS1010</strain>
    </source>
</reference>